<dbReference type="InterPro" id="IPR011333">
    <property type="entry name" value="SKP1/BTB/POZ_sf"/>
</dbReference>
<accession>A0AAD2CK71</accession>
<dbReference type="AlphaFoldDB" id="A0AAD2CK71"/>
<dbReference type="Gene3D" id="3.30.710.10">
    <property type="entry name" value="Potassium Channel Kv1.1, Chain A"/>
    <property type="match status" value="1"/>
</dbReference>
<dbReference type="InterPro" id="IPR000210">
    <property type="entry name" value="BTB/POZ_dom"/>
</dbReference>
<evidence type="ECO:0000313" key="3">
    <source>
        <dbReference type="EMBL" id="CAJ1932354.1"/>
    </source>
</evidence>
<dbReference type="SMART" id="SM00225">
    <property type="entry name" value="BTB"/>
    <property type="match status" value="1"/>
</dbReference>
<reference evidence="3" key="1">
    <citation type="submission" date="2023-08" db="EMBL/GenBank/DDBJ databases">
        <authorList>
            <person name="Audoor S."/>
            <person name="Bilcke G."/>
        </authorList>
    </citation>
    <scope>NUCLEOTIDE SEQUENCE</scope>
</reference>
<feature type="coiled-coil region" evidence="1">
    <location>
        <begin position="182"/>
        <end position="209"/>
    </location>
</feature>
<proteinExistence type="predicted"/>
<sequence>MQEQIAWRLDPQISYSDWIIEVTRLTSSDDVFFGTKQDIVSRTKKDTYHVHKAFLSCGPRKSSYFYGLFHSNRKQQDTYLLLDKNTTTTTTTTTESSSIYKTTRISLEHSVADVFPLFLDYVYSGTLVLSIESAVALHYLSDYFGVEPLKHEVFEFVRNDMMPKESFRQQRARLLLQQNKPMKEVLVDIKENENEIDSNNNNKENQHEDSDSVILESCMKSATRWNLVRDRLLSPYNNYNNNDRAGLVELMTQMLTLEQKNLLFFYALREQSNGRRRGRHDAMDEWKVQNQQQSLMDAQEMIRVQQEMTGLKEELESLKNQNEAYSHAFVSLKQDNEKLASKNQMLEQQTLEMDGLCEEIASLKKKQEDQEQEQLGLKLKIDQLEQEKTTLKQTMDAQSSKMSVLYSSTERLERKLTKAKFKNRTATAANEDELERLKQGHLAEISRIKGESSKLVYQFQEESAHWREDNGKLKRQCELLEELYWTGGR</sequence>
<dbReference type="Proteomes" id="UP001295423">
    <property type="component" value="Unassembled WGS sequence"/>
</dbReference>
<comment type="caution">
    <text evidence="3">The sequence shown here is derived from an EMBL/GenBank/DDBJ whole genome shotgun (WGS) entry which is preliminary data.</text>
</comment>
<feature type="coiled-coil region" evidence="1">
    <location>
        <begin position="301"/>
        <end position="401"/>
    </location>
</feature>
<evidence type="ECO:0000256" key="1">
    <source>
        <dbReference type="SAM" id="Coils"/>
    </source>
</evidence>
<dbReference type="Pfam" id="PF00651">
    <property type="entry name" value="BTB"/>
    <property type="match status" value="1"/>
</dbReference>
<protein>
    <recommendedName>
        <fullName evidence="2">BTB domain-containing protein</fullName>
    </recommendedName>
</protein>
<dbReference type="SUPFAM" id="SSF54695">
    <property type="entry name" value="POZ domain"/>
    <property type="match status" value="1"/>
</dbReference>
<keyword evidence="4" id="KW-1185">Reference proteome</keyword>
<dbReference type="EMBL" id="CAKOGP040000224">
    <property type="protein sequence ID" value="CAJ1932354.1"/>
    <property type="molecule type" value="Genomic_DNA"/>
</dbReference>
<dbReference type="PANTHER" id="PTHR24410">
    <property type="entry name" value="HL07962P-RELATED"/>
    <property type="match status" value="1"/>
</dbReference>
<dbReference type="CDD" id="cd18186">
    <property type="entry name" value="BTB_POZ_ZBTB_KLHL-like"/>
    <property type="match status" value="1"/>
</dbReference>
<dbReference type="PANTHER" id="PTHR24410:SF23">
    <property type="entry name" value="BTB DOMAIN-CONTAINING PROTEIN-RELATED"/>
    <property type="match status" value="1"/>
</dbReference>
<keyword evidence="1" id="KW-0175">Coiled coil</keyword>
<organism evidence="3 4">
    <name type="scientific">Cylindrotheca closterium</name>
    <dbReference type="NCBI Taxonomy" id="2856"/>
    <lineage>
        <taxon>Eukaryota</taxon>
        <taxon>Sar</taxon>
        <taxon>Stramenopiles</taxon>
        <taxon>Ochrophyta</taxon>
        <taxon>Bacillariophyta</taxon>
        <taxon>Bacillariophyceae</taxon>
        <taxon>Bacillariophycidae</taxon>
        <taxon>Bacillariales</taxon>
        <taxon>Bacillariaceae</taxon>
        <taxon>Cylindrotheca</taxon>
    </lineage>
</organism>
<feature type="domain" description="BTB" evidence="2">
    <location>
        <begin position="37"/>
        <end position="131"/>
    </location>
</feature>
<dbReference type="PROSITE" id="PS50097">
    <property type="entry name" value="BTB"/>
    <property type="match status" value="1"/>
</dbReference>
<gene>
    <name evidence="3" type="ORF">CYCCA115_LOCUS2794</name>
</gene>
<evidence type="ECO:0000259" key="2">
    <source>
        <dbReference type="PROSITE" id="PS50097"/>
    </source>
</evidence>
<evidence type="ECO:0000313" key="4">
    <source>
        <dbReference type="Proteomes" id="UP001295423"/>
    </source>
</evidence>
<dbReference type="InterPro" id="IPR051481">
    <property type="entry name" value="BTB-POZ/Galectin-3-binding"/>
</dbReference>
<name>A0AAD2CK71_9STRA</name>